<reference evidence="12 13" key="1">
    <citation type="submission" date="2024-02" db="EMBL/GenBank/DDBJ databases">
        <authorList>
            <person name="Grouzdev D."/>
        </authorList>
    </citation>
    <scope>NUCLEOTIDE SEQUENCE [LARGE SCALE GENOMIC DNA]</scope>
    <source>
        <strain evidence="12 13">9N</strain>
    </source>
</reference>
<comment type="pathway">
    <text evidence="9">Cofactor biosynthesis; adenosylcobalamin biosynthesis; cob(II)yrinate a,c-diamide from precorrin-2 (aerobic route): step 9/10.</text>
</comment>
<keyword evidence="6 9" id="KW-0067">ATP-binding</keyword>
<evidence type="ECO:0000256" key="9">
    <source>
        <dbReference type="HAMAP-Rule" id="MF_00027"/>
    </source>
</evidence>
<dbReference type="CDD" id="cd05388">
    <property type="entry name" value="CobB_N"/>
    <property type="match status" value="1"/>
</dbReference>
<evidence type="ECO:0000256" key="1">
    <source>
        <dbReference type="ARBA" id="ARBA00001946"/>
    </source>
</evidence>
<comment type="caution">
    <text evidence="12">The sequence shown here is derived from an EMBL/GenBank/DDBJ whole genome shotgun (WGS) entry which is preliminary data.</text>
</comment>
<comment type="miscellaneous">
    <text evidence="9">The a and c carboxylates of hydrogenobyrinate are activated for nucleophilic attack via formation of a phosphorylated intermediate by ATP. CobB catalyzes first the amidation of the c-carboxylate, and then that of the a-carboxylate.</text>
</comment>
<evidence type="ECO:0000313" key="13">
    <source>
        <dbReference type="Proteomes" id="UP001350748"/>
    </source>
</evidence>
<dbReference type="Gene3D" id="3.40.50.880">
    <property type="match status" value="1"/>
</dbReference>
<dbReference type="HAMAP" id="MF_00027">
    <property type="entry name" value="CobB_CbiA"/>
    <property type="match status" value="1"/>
</dbReference>
<dbReference type="InterPro" id="IPR029062">
    <property type="entry name" value="Class_I_gatase-like"/>
</dbReference>
<keyword evidence="5 9" id="KW-0547">Nucleotide-binding</keyword>
<dbReference type="PANTHER" id="PTHR43873:SF1">
    <property type="entry name" value="COBYRINATE A,C-DIAMIDE SYNTHASE"/>
    <property type="match status" value="1"/>
</dbReference>
<comment type="function">
    <text evidence="9">Catalyzes the ATP-dependent amidation of the two carboxylate groups at positions a and c of hydrogenobyrinate, using either L-glutamine or ammonia as the nitrogen source.</text>
</comment>
<dbReference type="InterPro" id="IPR027417">
    <property type="entry name" value="P-loop_NTPase"/>
</dbReference>
<evidence type="ECO:0000256" key="8">
    <source>
        <dbReference type="ARBA" id="ARBA00022962"/>
    </source>
</evidence>
<comment type="catalytic activity">
    <reaction evidence="9">
        <text>hydrogenobyrinate + 2 L-glutamine + 2 ATP + 2 H2O = hydrogenobyrinate a,c-diamide + 2 L-glutamate + 2 ADP + 2 phosphate + 2 H(+)</text>
        <dbReference type="Rhea" id="RHEA:12544"/>
        <dbReference type="ChEBI" id="CHEBI:15377"/>
        <dbReference type="ChEBI" id="CHEBI:15378"/>
        <dbReference type="ChEBI" id="CHEBI:29985"/>
        <dbReference type="ChEBI" id="CHEBI:30616"/>
        <dbReference type="ChEBI" id="CHEBI:43474"/>
        <dbReference type="ChEBI" id="CHEBI:58359"/>
        <dbReference type="ChEBI" id="CHEBI:77873"/>
        <dbReference type="ChEBI" id="CHEBI:77874"/>
        <dbReference type="ChEBI" id="CHEBI:456216"/>
        <dbReference type="EC" id="6.3.5.9"/>
    </reaction>
</comment>
<evidence type="ECO:0000256" key="6">
    <source>
        <dbReference type="ARBA" id="ARBA00022840"/>
    </source>
</evidence>
<dbReference type="InterPro" id="IPR011698">
    <property type="entry name" value="GATase_3"/>
</dbReference>
<protein>
    <recommendedName>
        <fullName evidence="9">Hydrogenobyrinate a,c-diamide synthase</fullName>
        <ecNumber evidence="9">6.3.5.9</ecNumber>
    </recommendedName>
    <alternativeName>
        <fullName evidence="9">Hydrogenobyrinic acid a,c-diamide synthase</fullName>
    </alternativeName>
</protein>
<dbReference type="SUPFAM" id="SSF52540">
    <property type="entry name" value="P-loop containing nucleoside triphosphate hydrolases"/>
    <property type="match status" value="1"/>
</dbReference>
<keyword evidence="13" id="KW-1185">Reference proteome</keyword>
<feature type="active site" description="Nucleophile" evidence="9">
    <location>
        <position position="332"/>
    </location>
</feature>
<comment type="similarity">
    <text evidence="9">Belongs to the CobB/CbiA family.</text>
</comment>
<dbReference type="EMBL" id="JAZHYN010000022">
    <property type="protein sequence ID" value="MEF3366688.1"/>
    <property type="molecule type" value="Genomic_DNA"/>
</dbReference>
<comment type="cofactor">
    <cofactor evidence="1 9">
        <name>Mg(2+)</name>
        <dbReference type="ChEBI" id="CHEBI:18420"/>
    </cofactor>
</comment>
<gene>
    <name evidence="9" type="primary">cobB</name>
    <name evidence="12" type="ORF">V3H18_09100</name>
</gene>
<evidence type="ECO:0000256" key="7">
    <source>
        <dbReference type="ARBA" id="ARBA00022842"/>
    </source>
</evidence>
<evidence type="ECO:0000256" key="4">
    <source>
        <dbReference type="ARBA" id="ARBA00022598"/>
    </source>
</evidence>
<feature type="domain" description="CobQ/CobB/MinD/ParA nucleotide binding" evidence="10">
    <location>
        <begin position="8"/>
        <end position="192"/>
    </location>
</feature>
<accession>A0ABU7XH30</accession>
<comment type="similarity">
    <text evidence="2">Belongs to the CobB/CobQ family. CobQ subfamily.</text>
</comment>
<name>A0ABU7XH30_9HYPH</name>
<feature type="domain" description="CobB/CobQ-like glutamine amidotransferase" evidence="11">
    <location>
        <begin position="251"/>
        <end position="436"/>
    </location>
</feature>
<keyword evidence="3 9" id="KW-0169">Cobalamin biosynthesis</keyword>
<keyword evidence="4 9" id="KW-0436">Ligase</keyword>
<evidence type="ECO:0000313" key="12">
    <source>
        <dbReference type="EMBL" id="MEF3366688.1"/>
    </source>
</evidence>
<dbReference type="PANTHER" id="PTHR43873">
    <property type="entry name" value="COBYRINATE A,C-DIAMIDE SYNTHASE"/>
    <property type="match status" value="1"/>
</dbReference>
<dbReference type="Gene3D" id="3.40.50.300">
    <property type="entry name" value="P-loop containing nucleotide triphosphate hydrolases"/>
    <property type="match status" value="1"/>
</dbReference>
<dbReference type="NCBIfam" id="TIGR00379">
    <property type="entry name" value="cobB"/>
    <property type="match status" value="1"/>
</dbReference>
<keyword evidence="8 9" id="KW-0315">Glutamine amidotransferase</keyword>
<evidence type="ECO:0000256" key="5">
    <source>
        <dbReference type="ARBA" id="ARBA00022741"/>
    </source>
</evidence>
<dbReference type="Pfam" id="PF07685">
    <property type="entry name" value="GATase_3"/>
    <property type="match status" value="1"/>
</dbReference>
<dbReference type="NCBIfam" id="NF002204">
    <property type="entry name" value="PRK01077.1"/>
    <property type="match status" value="1"/>
</dbReference>
<comment type="domain">
    <text evidence="9">Comprises of two domains. The C-terminal domain contains the binding site for glutamine and catalyzes the hydrolysis of this substrate to glutamate and ammonia. The N-terminal domain is anticipated to bind ATP and hydrogenobyrinate and catalyzes the ultimate synthesis of the diamide product. The ammonia produced via the glutaminase domain is probably translocated to the adjacent domain via a molecular tunnel, where it reacts with an activated intermediate.</text>
</comment>
<dbReference type="Proteomes" id="UP001350748">
    <property type="component" value="Unassembled WGS sequence"/>
</dbReference>
<dbReference type="InterPro" id="IPR002586">
    <property type="entry name" value="CobQ/CobB/MinD/ParA_Nub-bd_dom"/>
</dbReference>
<dbReference type="InterPro" id="IPR004484">
    <property type="entry name" value="CbiA/CobB_synth"/>
</dbReference>
<proteinExistence type="inferred from homology"/>
<dbReference type="PROSITE" id="PS51274">
    <property type="entry name" value="GATASE_COBBQ"/>
    <property type="match status" value="1"/>
</dbReference>
<evidence type="ECO:0000259" key="10">
    <source>
        <dbReference type="Pfam" id="PF01656"/>
    </source>
</evidence>
<sequence>MSAPGILIGAARSSSGKTTLALGLMRALTRRGLKIAPVKCGPDYIDPAFHAAATGRAGVNVDSWAMEADLIARLAARASEDADIVIAEGAMGLFDGAPGGASGVGASADIAALLGWPALIVHDASGQAQTAAAVLRGLASYDARIKVAGVVLNRIGSPRHRKLAGEAIEAIGLPVLGALPRDEGVVLPERHLGLVQAGETPALDARLDALADVIEAHVAIEAIVAAAHAAPSPAFPRSAREGAIPPPGQCIAIARDDAFSFFYPHLAQSWRDAGAELCFFSPLADEAPGDDCDFCWLPGGYPELHAGRLSQARRFMAGLRRFSEARAVHGECGGYMVLGGALVDAEGQSHAMAGLLELDTSFAKRKLHLGYRRARLVADHALGPAGRTLRGHEFHYASILREEGSPFALARDAYGDEEHPAGLRKGRVSGSFFHLIA</sequence>
<organism evidence="12 13">
    <name type="scientific">Methylocystis borbori</name>
    <dbReference type="NCBI Taxonomy" id="3118750"/>
    <lineage>
        <taxon>Bacteria</taxon>
        <taxon>Pseudomonadati</taxon>
        <taxon>Pseudomonadota</taxon>
        <taxon>Alphaproteobacteria</taxon>
        <taxon>Hyphomicrobiales</taxon>
        <taxon>Methylocystaceae</taxon>
        <taxon>Methylocystis</taxon>
    </lineage>
</organism>
<evidence type="ECO:0000256" key="3">
    <source>
        <dbReference type="ARBA" id="ARBA00022573"/>
    </source>
</evidence>
<dbReference type="SUPFAM" id="SSF52317">
    <property type="entry name" value="Class I glutamine amidotransferase-like"/>
    <property type="match status" value="1"/>
</dbReference>
<evidence type="ECO:0000256" key="2">
    <source>
        <dbReference type="ARBA" id="ARBA00006205"/>
    </source>
</evidence>
<dbReference type="EC" id="6.3.5.9" evidence="9"/>
<keyword evidence="7 9" id="KW-0460">Magnesium</keyword>
<feature type="site" description="Increases nucleophilicity of active site Cys" evidence="9">
    <location>
        <position position="434"/>
    </location>
</feature>
<dbReference type="RefSeq" id="WP_332081710.1">
    <property type="nucleotide sequence ID" value="NZ_JAZHYN010000022.1"/>
</dbReference>
<dbReference type="Pfam" id="PF01656">
    <property type="entry name" value="CbiA"/>
    <property type="match status" value="1"/>
</dbReference>
<evidence type="ECO:0000259" key="11">
    <source>
        <dbReference type="Pfam" id="PF07685"/>
    </source>
</evidence>